<organism evidence="4 5">
    <name type="scientific">Porites lobata</name>
    <dbReference type="NCBI Taxonomy" id="104759"/>
    <lineage>
        <taxon>Eukaryota</taxon>
        <taxon>Metazoa</taxon>
        <taxon>Cnidaria</taxon>
        <taxon>Anthozoa</taxon>
        <taxon>Hexacorallia</taxon>
        <taxon>Scleractinia</taxon>
        <taxon>Fungiina</taxon>
        <taxon>Poritidae</taxon>
        <taxon>Porites</taxon>
    </lineage>
</organism>
<accession>A0ABN8QBL9</accession>
<gene>
    <name evidence="4" type="ORF">PLOB_00003256</name>
</gene>
<comment type="caution">
    <text evidence="4">The sequence shown here is derived from an EMBL/GenBank/DDBJ whole genome shotgun (WGS) entry which is preliminary data.</text>
</comment>
<feature type="compositionally biased region" description="Acidic residues" evidence="3">
    <location>
        <begin position="403"/>
        <end position="426"/>
    </location>
</feature>
<feature type="compositionally biased region" description="Basic and acidic residues" evidence="3">
    <location>
        <begin position="46"/>
        <end position="57"/>
    </location>
</feature>
<evidence type="ECO:0008006" key="6">
    <source>
        <dbReference type="Google" id="ProtNLM"/>
    </source>
</evidence>
<name>A0ABN8QBL9_9CNID</name>
<feature type="region of interest" description="Disordered" evidence="3">
    <location>
        <begin position="398"/>
        <end position="426"/>
    </location>
</feature>
<feature type="region of interest" description="Disordered" evidence="3">
    <location>
        <begin position="71"/>
        <end position="91"/>
    </location>
</feature>
<evidence type="ECO:0000256" key="1">
    <source>
        <dbReference type="ARBA" id="ARBA00004123"/>
    </source>
</evidence>
<dbReference type="EMBL" id="CALNXK010000111">
    <property type="protein sequence ID" value="CAH3158576.1"/>
    <property type="molecule type" value="Genomic_DNA"/>
</dbReference>
<evidence type="ECO:0000313" key="4">
    <source>
        <dbReference type="EMBL" id="CAH3158576.1"/>
    </source>
</evidence>
<evidence type="ECO:0000256" key="2">
    <source>
        <dbReference type="ARBA" id="ARBA00023242"/>
    </source>
</evidence>
<dbReference type="PANTHER" id="PTHR16171:SF12">
    <property type="entry name" value="BASIC IMMUNOGLOBULIN-LIKE VARIABLE MOTIF-CONTAINING PROTEIN"/>
    <property type="match status" value="1"/>
</dbReference>
<keyword evidence="2" id="KW-0539">Nucleus</keyword>
<evidence type="ECO:0000256" key="3">
    <source>
        <dbReference type="SAM" id="MobiDB-lite"/>
    </source>
</evidence>
<feature type="region of interest" description="Disordered" evidence="3">
    <location>
        <begin position="1"/>
        <end position="58"/>
    </location>
</feature>
<reference evidence="4 5" key="1">
    <citation type="submission" date="2022-05" db="EMBL/GenBank/DDBJ databases">
        <authorList>
            <consortium name="Genoscope - CEA"/>
            <person name="William W."/>
        </authorList>
    </citation>
    <scope>NUCLEOTIDE SEQUENCE [LARGE SCALE GENOMIC DNA]</scope>
</reference>
<keyword evidence="5" id="KW-1185">Reference proteome</keyword>
<feature type="region of interest" description="Disordered" evidence="3">
    <location>
        <begin position="118"/>
        <end position="139"/>
    </location>
</feature>
<comment type="subcellular location">
    <subcellularLocation>
        <location evidence="1">Nucleus</location>
    </subcellularLocation>
</comment>
<dbReference type="Proteomes" id="UP001159405">
    <property type="component" value="Unassembled WGS sequence"/>
</dbReference>
<proteinExistence type="predicted"/>
<evidence type="ECO:0000313" key="5">
    <source>
        <dbReference type="Proteomes" id="UP001159405"/>
    </source>
</evidence>
<dbReference type="PANTHER" id="PTHR16171">
    <property type="entry name" value="DNA REPAIR PROTEIN COMPLEMENTING XP-G CELLS-RELATED"/>
    <property type="match status" value="1"/>
</dbReference>
<feature type="compositionally biased region" description="Polar residues" evidence="3">
    <location>
        <begin position="22"/>
        <end position="44"/>
    </location>
</feature>
<protein>
    <recommendedName>
        <fullName evidence="6">Basic immunoglobulin-like variable motif-containing protein</fullName>
    </recommendedName>
</protein>
<feature type="compositionally biased region" description="Basic and acidic residues" evidence="3">
    <location>
        <begin position="77"/>
        <end position="87"/>
    </location>
</feature>
<sequence length="426" mass="49161">MAVRYVSYQEEGKIHSQHQRSPKMNNNSRSTLETECNDEIQSVSPCKEEKKNVKESRSFSLPLITEEEVFTGRHAKSTSEPEFERPVKISPPVKSDVPSSCAWQIDVDCFKSKKRKKPPQKYLRSKDNTVESEYNDGSHRKLQQHLATMEIATQEMMERRKVLDLRRWYCISRPQYKKSCGISSLVSCWNFLFSSLGAGSKKPLTQEEALTILGFKPPFGEIRFGPFTGNATLMRWFRQLNNHFGVRGEAYYLYKPKGKSCTIGLSGEEALHRLKNGLHDPQMAFIYHSYNHYFCPIGYDDSPSKAVDAYRSQLYEDEVETWILIGDTSCKHPSIHCKRWSDIDTDLNNESPFYLNIRQLHEGIKQRNTKKTGGNLHCIMAFQKSTFQGFKKLKVPSQRIQQMEEEENLSNSSVEEENSQSDSSDE</sequence>